<dbReference type="InterPro" id="IPR036259">
    <property type="entry name" value="MFS_trans_sf"/>
</dbReference>
<keyword evidence="9" id="KW-1185">Reference proteome</keyword>
<feature type="transmembrane region" description="Helical" evidence="6">
    <location>
        <begin position="75"/>
        <end position="100"/>
    </location>
</feature>
<evidence type="ECO:0000256" key="6">
    <source>
        <dbReference type="SAM" id="Phobius"/>
    </source>
</evidence>
<dbReference type="SUPFAM" id="SSF103473">
    <property type="entry name" value="MFS general substrate transporter"/>
    <property type="match status" value="2"/>
</dbReference>
<dbReference type="InterPro" id="IPR020846">
    <property type="entry name" value="MFS_dom"/>
</dbReference>
<dbReference type="EMBL" id="CP129946">
    <property type="protein sequence ID" value="WWA74693.1"/>
    <property type="molecule type" value="Genomic_DNA"/>
</dbReference>
<evidence type="ECO:0000256" key="5">
    <source>
        <dbReference type="ARBA" id="ARBA00023136"/>
    </source>
</evidence>
<organism evidence="8 9">
    <name type="scientific">Pseudomonas khavaziana</name>
    <dbReference type="NCBI Taxonomy" id="2842351"/>
    <lineage>
        <taxon>Bacteria</taxon>
        <taxon>Pseudomonadati</taxon>
        <taxon>Pseudomonadota</taxon>
        <taxon>Gammaproteobacteria</taxon>
        <taxon>Pseudomonadales</taxon>
        <taxon>Pseudomonadaceae</taxon>
        <taxon>Pseudomonas</taxon>
    </lineage>
</organism>
<comment type="subcellular location">
    <subcellularLocation>
        <location evidence="1">Membrane</location>
        <topology evidence="1">Multi-pass membrane protein</topology>
    </subcellularLocation>
</comment>
<dbReference type="Proteomes" id="UP001347174">
    <property type="component" value="Chromosome"/>
</dbReference>
<keyword evidence="5 6" id="KW-0472">Membrane</keyword>
<dbReference type="Pfam" id="PF03209">
    <property type="entry name" value="PUCC"/>
    <property type="match status" value="1"/>
</dbReference>
<feature type="transmembrane region" description="Helical" evidence="6">
    <location>
        <begin position="20"/>
        <end position="43"/>
    </location>
</feature>
<evidence type="ECO:0000256" key="4">
    <source>
        <dbReference type="ARBA" id="ARBA00022989"/>
    </source>
</evidence>
<evidence type="ECO:0000313" key="9">
    <source>
        <dbReference type="Proteomes" id="UP001347174"/>
    </source>
</evidence>
<keyword evidence="2" id="KW-0813">Transport</keyword>
<evidence type="ECO:0000256" key="1">
    <source>
        <dbReference type="ARBA" id="ARBA00004141"/>
    </source>
</evidence>
<dbReference type="PANTHER" id="PTHR42718:SF9">
    <property type="entry name" value="MAJOR FACILITATOR SUPERFAMILY MULTIDRUG TRANSPORTER MFSC"/>
    <property type="match status" value="1"/>
</dbReference>
<dbReference type="RefSeq" id="WP_338475173.1">
    <property type="nucleotide sequence ID" value="NZ_CP129946.1"/>
</dbReference>
<evidence type="ECO:0000313" key="8">
    <source>
        <dbReference type="EMBL" id="WWA74693.1"/>
    </source>
</evidence>
<reference evidence="8 9" key="1">
    <citation type="submission" date="2023-07" db="EMBL/GenBank/DDBJ databases">
        <title>Plant endophyte Pseudomonas khavaziana can be used to control wheat stem rot.</title>
        <authorList>
            <person name="Guo S."/>
            <person name="Shen X."/>
        </authorList>
    </citation>
    <scope>NUCLEOTIDE SEQUENCE [LARGE SCALE GENOMIC DNA]</scope>
    <source>
        <strain evidence="8 9">SR9</strain>
    </source>
</reference>
<evidence type="ECO:0000256" key="3">
    <source>
        <dbReference type="ARBA" id="ARBA00022692"/>
    </source>
</evidence>
<name>A0ABZ2D8Y1_9PSED</name>
<accession>A0ABZ2D8Y1</accession>
<feature type="domain" description="Major facilitator superfamily (MFS) profile" evidence="7">
    <location>
        <begin position="1"/>
        <end position="120"/>
    </location>
</feature>
<protein>
    <submittedName>
        <fullName evidence="8">PucC family protein</fullName>
    </submittedName>
</protein>
<dbReference type="InterPro" id="IPR004896">
    <property type="entry name" value="PucC-rel"/>
</dbReference>
<dbReference type="PROSITE" id="PS50850">
    <property type="entry name" value="MFS"/>
    <property type="match status" value="1"/>
</dbReference>
<evidence type="ECO:0000256" key="2">
    <source>
        <dbReference type="ARBA" id="ARBA00022448"/>
    </source>
</evidence>
<sequence length="120" mass="12491">MPQRQVLAGDAIADRFGARRLYMTGLLVFTLASLLCSVAGEFVRAFGRRWLIGGALMLYVTGFGLLLMGGTTPDYALIVVPMPLIGLAAGLITPAATVALMNAVPPEQAGIATGILNTAQ</sequence>
<dbReference type="PANTHER" id="PTHR42718">
    <property type="entry name" value="MAJOR FACILITATOR SUPERFAMILY MULTIDRUG TRANSPORTER MFSC"/>
    <property type="match status" value="1"/>
</dbReference>
<dbReference type="Gene3D" id="1.20.1720.10">
    <property type="entry name" value="Multidrug resistance protein D"/>
    <property type="match status" value="1"/>
</dbReference>
<gene>
    <name evidence="8" type="ORF">QYQ93_17850</name>
</gene>
<dbReference type="Gene3D" id="1.20.1250.20">
    <property type="entry name" value="MFS general substrate transporter like domains"/>
    <property type="match status" value="1"/>
</dbReference>
<keyword evidence="4 6" id="KW-1133">Transmembrane helix</keyword>
<feature type="transmembrane region" description="Helical" evidence="6">
    <location>
        <begin position="50"/>
        <end position="69"/>
    </location>
</feature>
<keyword evidence="3 6" id="KW-0812">Transmembrane</keyword>
<evidence type="ECO:0000259" key="7">
    <source>
        <dbReference type="PROSITE" id="PS50850"/>
    </source>
</evidence>
<proteinExistence type="predicted"/>